<accession>A0A0N4WKK3</accession>
<gene>
    <name evidence="1" type="ORF">HPLM_LOCUS11611</name>
</gene>
<keyword evidence="2" id="KW-1185">Reference proteome</keyword>
<reference evidence="1 2" key="2">
    <citation type="submission" date="2018-11" db="EMBL/GenBank/DDBJ databases">
        <authorList>
            <consortium name="Pathogen Informatics"/>
        </authorList>
    </citation>
    <scope>NUCLEOTIDE SEQUENCE [LARGE SCALE GENOMIC DNA]</scope>
    <source>
        <strain evidence="1 2">MHpl1</strain>
    </source>
</reference>
<dbReference type="AlphaFoldDB" id="A0A0N4WKK3"/>
<sequence>MIACRAGPDVKTAHMGAPDLGQSLYLLVHHLVPRWLSQLEHWQLHFQMDSDPYGIPVRSQRYVQCSVSLFHQKLPFKCVYDKKTRSKQFGNVSSSGSL</sequence>
<proteinExistence type="predicted"/>
<name>A0A0N4WKK3_HAEPC</name>
<evidence type="ECO:0000313" key="1">
    <source>
        <dbReference type="EMBL" id="VDO43341.1"/>
    </source>
</evidence>
<evidence type="ECO:0000313" key="2">
    <source>
        <dbReference type="Proteomes" id="UP000268014"/>
    </source>
</evidence>
<protein>
    <submittedName>
        <fullName evidence="1 3">Uncharacterized protein</fullName>
    </submittedName>
</protein>
<dbReference type="EMBL" id="UZAF01017616">
    <property type="protein sequence ID" value="VDO43341.1"/>
    <property type="molecule type" value="Genomic_DNA"/>
</dbReference>
<dbReference type="WBParaSite" id="HPLM_0001161901-mRNA-1">
    <property type="protein sequence ID" value="HPLM_0001161901-mRNA-1"/>
    <property type="gene ID" value="HPLM_0001161901"/>
</dbReference>
<reference evidence="3" key="1">
    <citation type="submission" date="2017-02" db="UniProtKB">
        <authorList>
            <consortium name="WormBaseParasite"/>
        </authorList>
    </citation>
    <scope>IDENTIFICATION</scope>
</reference>
<dbReference type="Proteomes" id="UP000268014">
    <property type="component" value="Unassembled WGS sequence"/>
</dbReference>
<organism evidence="3">
    <name type="scientific">Haemonchus placei</name>
    <name type="common">Barber's pole worm</name>
    <dbReference type="NCBI Taxonomy" id="6290"/>
    <lineage>
        <taxon>Eukaryota</taxon>
        <taxon>Metazoa</taxon>
        <taxon>Ecdysozoa</taxon>
        <taxon>Nematoda</taxon>
        <taxon>Chromadorea</taxon>
        <taxon>Rhabditida</taxon>
        <taxon>Rhabditina</taxon>
        <taxon>Rhabditomorpha</taxon>
        <taxon>Strongyloidea</taxon>
        <taxon>Trichostrongylidae</taxon>
        <taxon>Haemonchus</taxon>
    </lineage>
</organism>
<evidence type="ECO:0000313" key="3">
    <source>
        <dbReference type="WBParaSite" id="HPLM_0001161901-mRNA-1"/>
    </source>
</evidence>